<organism evidence="1 2">
    <name type="scientific">Novipirellula herctigrandis</name>
    <dbReference type="NCBI Taxonomy" id="2527986"/>
    <lineage>
        <taxon>Bacteria</taxon>
        <taxon>Pseudomonadati</taxon>
        <taxon>Planctomycetota</taxon>
        <taxon>Planctomycetia</taxon>
        <taxon>Pirellulales</taxon>
        <taxon>Pirellulaceae</taxon>
        <taxon>Novipirellula</taxon>
    </lineage>
</organism>
<comment type="caution">
    <text evidence="1">The sequence shown here is derived from an EMBL/GenBank/DDBJ whole genome shotgun (WGS) entry which is preliminary data.</text>
</comment>
<accession>A0A5C5ZBX0</accession>
<gene>
    <name evidence="1" type="ORF">CA13_55390</name>
</gene>
<dbReference type="EMBL" id="SJPJ01000001">
    <property type="protein sequence ID" value="TWT84063.1"/>
    <property type="molecule type" value="Genomic_DNA"/>
</dbReference>
<protein>
    <submittedName>
        <fullName evidence="1">Uncharacterized protein</fullName>
    </submittedName>
</protein>
<dbReference type="Proteomes" id="UP000315010">
    <property type="component" value="Unassembled WGS sequence"/>
</dbReference>
<evidence type="ECO:0000313" key="1">
    <source>
        <dbReference type="EMBL" id="TWT84063.1"/>
    </source>
</evidence>
<evidence type="ECO:0000313" key="2">
    <source>
        <dbReference type="Proteomes" id="UP000315010"/>
    </source>
</evidence>
<reference evidence="1 2" key="1">
    <citation type="submission" date="2019-02" db="EMBL/GenBank/DDBJ databases">
        <title>Deep-cultivation of Planctomycetes and their phenomic and genomic characterization uncovers novel biology.</title>
        <authorList>
            <person name="Wiegand S."/>
            <person name="Jogler M."/>
            <person name="Boedeker C."/>
            <person name="Pinto D."/>
            <person name="Vollmers J."/>
            <person name="Rivas-Marin E."/>
            <person name="Kohn T."/>
            <person name="Peeters S.H."/>
            <person name="Heuer A."/>
            <person name="Rast P."/>
            <person name="Oberbeckmann S."/>
            <person name="Bunk B."/>
            <person name="Jeske O."/>
            <person name="Meyerdierks A."/>
            <person name="Storesund J.E."/>
            <person name="Kallscheuer N."/>
            <person name="Luecker S."/>
            <person name="Lage O.M."/>
            <person name="Pohl T."/>
            <person name="Merkel B.J."/>
            <person name="Hornburger P."/>
            <person name="Mueller R.-W."/>
            <person name="Bruemmer F."/>
            <person name="Labrenz M."/>
            <person name="Spormann A.M."/>
            <person name="Op Den Camp H."/>
            <person name="Overmann J."/>
            <person name="Amann R."/>
            <person name="Jetten M.S.M."/>
            <person name="Mascher T."/>
            <person name="Medema M.H."/>
            <person name="Devos D.P."/>
            <person name="Kaster A.-K."/>
            <person name="Ovreas L."/>
            <person name="Rohde M."/>
            <person name="Galperin M.Y."/>
            <person name="Jogler C."/>
        </authorList>
    </citation>
    <scope>NUCLEOTIDE SEQUENCE [LARGE SCALE GENOMIC DNA]</scope>
    <source>
        <strain evidence="1 2">CA13</strain>
    </source>
</reference>
<keyword evidence="2" id="KW-1185">Reference proteome</keyword>
<sequence length="77" mass="8518">MRLFVKNEHALRAFAGRFFLNGMVSTTRSRKPLSPCGRSSDSCVTWSKDLVENVDWEQLAAGAVEVKQLTDTGVSDV</sequence>
<name>A0A5C5ZBX0_9BACT</name>
<dbReference type="AlphaFoldDB" id="A0A5C5ZBX0"/>
<proteinExistence type="predicted"/>